<dbReference type="CTD" id="33991"/>
<feature type="compositionally biased region" description="Basic and acidic residues" evidence="10">
    <location>
        <begin position="1"/>
        <end position="12"/>
    </location>
</feature>
<feature type="region of interest" description="Disordered" evidence="10">
    <location>
        <begin position="477"/>
        <end position="512"/>
    </location>
</feature>
<evidence type="ECO:0000313" key="12">
    <source>
        <dbReference type="RefSeq" id="XP_015591648.1"/>
    </source>
</evidence>
<dbReference type="GO" id="GO:0000785">
    <property type="term" value="C:chromatin"/>
    <property type="evidence" value="ECO:0007669"/>
    <property type="project" value="TreeGrafter"/>
</dbReference>
<evidence type="ECO:0000313" key="11">
    <source>
        <dbReference type="Proteomes" id="UP000694920"/>
    </source>
</evidence>
<feature type="compositionally biased region" description="Basic and acidic residues" evidence="10">
    <location>
        <begin position="19"/>
        <end position="29"/>
    </location>
</feature>
<feature type="compositionally biased region" description="Low complexity" evidence="10">
    <location>
        <begin position="496"/>
        <end position="505"/>
    </location>
</feature>
<dbReference type="GO" id="GO:0045786">
    <property type="term" value="P:negative regulation of cell cycle"/>
    <property type="evidence" value="ECO:0007669"/>
    <property type="project" value="TreeGrafter"/>
</dbReference>
<evidence type="ECO:0000256" key="8">
    <source>
        <dbReference type="ARBA" id="ARBA00023163"/>
    </source>
</evidence>
<dbReference type="Pfam" id="PF05053">
    <property type="entry name" value="Menin"/>
    <property type="match status" value="2"/>
</dbReference>
<evidence type="ECO:0000256" key="6">
    <source>
        <dbReference type="ARBA" id="ARBA00023015"/>
    </source>
</evidence>
<evidence type="ECO:0000256" key="3">
    <source>
        <dbReference type="ARBA" id="ARBA00022491"/>
    </source>
</evidence>
<dbReference type="GO" id="GO:0000976">
    <property type="term" value="F:transcription cis-regulatory region binding"/>
    <property type="evidence" value="ECO:0007669"/>
    <property type="project" value="TreeGrafter"/>
</dbReference>
<evidence type="ECO:0000256" key="5">
    <source>
        <dbReference type="ARBA" id="ARBA00022853"/>
    </source>
</evidence>
<dbReference type="GO" id="GO:0000403">
    <property type="term" value="F:Y-form DNA binding"/>
    <property type="evidence" value="ECO:0007669"/>
    <property type="project" value="TreeGrafter"/>
</dbReference>
<feature type="region of interest" description="Disordered" evidence="10">
    <location>
        <begin position="1"/>
        <end position="42"/>
    </location>
</feature>
<keyword evidence="4" id="KW-0597">Phosphoprotein</keyword>
<dbReference type="GO" id="GO:0008285">
    <property type="term" value="P:negative regulation of cell population proliferation"/>
    <property type="evidence" value="ECO:0007669"/>
    <property type="project" value="TreeGrafter"/>
</dbReference>
<comment type="subcellular location">
    <subcellularLocation>
        <location evidence="1">Nucleus</location>
    </subcellularLocation>
</comment>
<dbReference type="GO" id="GO:0003682">
    <property type="term" value="F:chromatin binding"/>
    <property type="evidence" value="ECO:0007669"/>
    <property type="project" value="TreeGrafter"/>
</dbReference>
<dbReference type="PANTHER" id="PTHR12693">
    <property type="entry name" value="MENIN"/>
    <property type="match status" value="1"/>
</dbReference>
<dbReference type="PANTHER" id="PTHR12693:SF3">
    <property type="entry name" value="MENIN"/>
    <property type="match status" value="1"/>
</dbReference>
<reference evidence="12" key="1">
    <citation type="submission" date="2025-08" db="UniProtKB">
        <authorList>
            <consortium name="RefSeq"/>
        </authorList>
    </citation>
    <scope>IDENTIFICATION</scope>
</reference>
<evidence type="ECO:0000256" key="9">
    <source>
        <dbReference type="ARBA" id="ARBA00023242"/>
    </source>
</evidence>
<keyword evidence="3" id="KW-0678">Repressor</keyword>
<organism evidence="11 12">
    <name type="scientific">Cephus cinctus</name>
    <name type="common">Wheat stem sawfly</name>
    <dbReference type="NCBI Taxonomy" id="211228"/>
    <lineage>
        <taxon>Eukaryota</taxon>
        <taxon>Metazoa</taxon>
        <taxon>Ecdysozoa</taxon>
        <taxon>Arthropoda</taxon>
        <taxon>Hexapoda</taxon>
        <taxon>Insecta</taxon>
        <taxon>Pterygota</taxon>
        <taxon>Neoptera</taxon>
        <taxon>Endopterygota</taxon>
        <taxon>Hymenoptera</taxon>
        <taxon>Cephoidea</taxon>
        <taxon>Cephidae</taxon>
        <taxon>Cephus</taxon>
    </lineage>
</organism>
<sequence length="683" mass="76296">MRQKHIREEDGRVVAGKCSRSEERRDDAPRVSGSLDRSEPATCGDMAGFREEDKALFPIQSISSIVQIFQNQLENSSEPDLALLSILVGAVENSLTCNRPVTSQESTVYDEPKLPAVEFHIAEALYTKFHAVIKGAVDLTVYDTKYATRELVKKVSDVVWNSLTRSYYKDRAHLQSLYSYLTANKLDCFGVAFAVVAGCQVLGFKDVHLAMSEDHAWVVYGEDGNETAEVTWHGKGNEDKRGQPVETGVASRSWLYVNGQAVVCNRAMEVATIVSAINPSLSATADAAEVALLQQELLWLLYDLGHLAKYPMALGNLGDLEEAAPTPSRPPAIELFQEAVRSARKYYGNAHVYPYTYQGGYLYRHGLHANALASWAGAADVLRKYDYSRDDGEIYKELLEIANELIPHTVRADERLLRQPRCFAYLLRFYDGICQWEEGANTPVLHIGWARPLVNTISKFDASIRAQVVIDCYDADSKQEEEKTRKREATPEESLNNNNNNNNNNSYCKTKERGSTARDLIKSLESKVPANPAPMHPSIQALTAACSEKILNRDYLLQGGGEPFVAPPEDTLPPAPSTSQENLDPEVETDSENEKPRITLYSQKMKGLKDLLLAEKLNTHAISLQLTAQSQVQIGGPAGIFQYSMLHRRVTKTKRQRGYALKVSIRIIVVIREIRCNRTVFLY</sequence>
<feature type="region of interest" description="Disordered" evidence="10">
    <location>
        <begin position="560"/>
        <end position="594"/>
    </location>
</feature>
<gene>
    <name evidence="12" type="primary">LOC107266048</name>
</gene>
<keyword evidence="9" id="KW-0539">Nucleus</keyword>
<dbReference type="RefSeq" id="XP_015591648.1">
    <property type="nucleotide sequence ID" value="XM_015736162.2"/>
</dbReference>
<dbReference type="AlphaFoldDB" id="A0AAJ7BQ39"/>
<accession>A0AAJ7BQ39</accession>
<dbReference type="GO" id="GO:0035097">
    <property type="term" value="C:histone methyltransferase complex"/>
    <property type="evidence" value="ECO:0007669"/>
    <property type="project" value="TreeGrafter"/>
</dbReference>
<name>A0AAJ7BQ39_CEPCN</name>
<evidence type="ECO:0000256" key="4">
    <source>
        <dbReference type="ARBA" id="ARBA00022553"/>
    </source>
</evidence>
<evidence type="ECO:0000256" key="7">
    <source>
        <dbReference type="ARBA" id="ARBA00023125"/>
    </source>
</evidence>
<feature type="compositionally biased region" description="Basic and acidic residues" evidence="10">
    <location>
        <begin position="477"/>
        <end position="490"/>
    </location>
</feature>
<evidence type="ECO:0000256" key="2">
    <source>
        <dbReference type="ARBA" id="ARBA00021162"/>
    </source>
</evidence>
<dbReference type="KEGG" id="ccin:107266048"/>
<dbReference type="CDD" id="cd14456">
    <property type="entry name" value="Menin"/>
    <property type="match status" value="1"/>
</dbReference>
<dbReference type="GeneID" id="107266048"/>
<proteinExistence type="predicted"/>
<keyword evidence="6" id="KW-0805">Transcription regulation</keyword>
<dbReference type="GO" id="GO:0006357">
    <property type="term" value="P:regulation of transcription by RNA polymerase II"/>
    <property type="evidence" value="ECO:0007669"/>
    <property type="project" value="TreeGrafter"/>
</dbReference>
<keyword evidence="5" id="KW-0156">Chromatin regulator</keyword>
<keyword evidence="11" id="KW-1185">Reference proteome</keyword>
<dbReference type="InterPro" id="IPR007747">
    <property type="entry name" value="Menin"/>
</dbReference>
<protein>
    <recommendedName>
        <fullName evidence="2">Menin</fullName>
    </recommendedName>
</protein>
<dbReference type="Proteomes" id="UP000694920">
    <property type="component" value="Unplaced"/>
</dbReference>
<keyword evidence="7" id="KW-0238">DNA-binding</keyword>
<evidence type="ECO:0000256" key="1">
    <source>
        <dbReference type="ARBA" id="ARBA00004123"/>
    </source>
</evidence>
<dbReference type="GO" id="GO:0006325">
    <property type="term" value="P:chromatin organization"/>
    <property type="evidence" value="ECO:0007669"/>
    <property type="project" value="UniProtKB-KW"/>
</dbReference>
<evidence type="ECO:0000256" key="10">
    <source>
        <dbReference type="SAM" id="MobiDB-lite"/>
    </source>
</evidence>
<keyword evidence="8" id="KW-0804">Transcription</keyword>